<dbReference type="HOGENOM" id="CLU_3330978_0_0_9"/>
<dbReference type="AlphaFoldDB" id="F8FHY6"/>
<dbReference type="Proteomes" id="UP000006620">
    <property type="component" value="Chromosome"/>
</dbReference>
<reference evidence="1 2" key="2">
    <citation type="journal article" date="2013" name="Genome Announc.">
        <title>Genome Sequence of Growth-Improving Paenibacillus mucilaginosus Strain KNP414.</title>
        <authorList>
            <person name="Lu J.J."/>
            <person name="Wang J.F."/>
            <person name="Hu X.F."/>
        </authorList>
    </citation>
    <scope>NUCLEOTIDE SEQUENCE [LARGE SCALE GENOMIC DNA]</scope>
    <source>
        <strain evidence="1 2">KNP414</strain>
    </source>
</reference>
<dbReference type="EMBL" id="CP002869">
    <property type="protein sequence ID" value="AEI43328.1"/>
    <property type="molecule type" value="Genomic_DNA"/>
</dbReference>
<name>F8FHY6_PAEMK</name>
<accession>F8FHY6</accession>
<protein>
    <submittedName>
        <fullName evidence="1">Uncharacterized protein</fullName>
    </submittedName>
</protein>
<dbReference type="KEGG" id="pms:KNP414_04798"/>
<organism evidence="1 2">
    <name type="scientific">Paenibacillus mucilaginosus (strain KNP414)</name>
    <dbReference type="NCBI Taxonomy" id="1036673"/>
    <lineage>
        <taxon>Bacteria</taxon>
        <taxon>Bacillati</taxon>
        <taxon>Bacillota</taxon>
        <taxon>Bacilli</taxon>
        <taxon>Bacillales</taxon>
        <taxon>Paenibacillaceae</taxon>
        <taxon>Paenibacillus</taxon>
    </lineage>
</organism>
<reference evidence="2" key="1">
    <citation type="submission" date="2011-06" db="EMBL/GenBank/DDBJ databases">
        <title>Complete genome sequence of Paenibacillus mucilaginosus KNP414.</title>
        <authorList>
            <person name="Wang J."/>
            <person name="Hu S."/>
            <person name="Hu X."/>
            <person name="Zhang B."/>
            <person name="Dong D."/>
            <person name="Zhang S."/>
            <person name="Zhao K."/>
            <person name="Wu D."/>
        </authorList>
    </citation>
    <scope>NUCLEOTIDE SEQUENCE [LARGE SCALE GENOMIC DNA]</scope>
    <source>
        <strain evidence="2">KNP414</strain>
    </source>
</reference>
<evidence type="ECO:0000313" key="1">
    <source>
        <dbReference type="EMBL" id="AEI43328.1"/>
    </source>
</evidence>
<evidence type="ECO:0000313" key="2">
    <source>
        <dbReference type="Proteomes" id="UP000006620"/>
    </source>
</evidence>
<proteinExistence type="predicted"/>
<gene>
    <name evidence="1" type="ordered locus">KNP414_04798</name>
</gene>
<sequence length="38" mass="4342">MKLVKNNGSYRLQKAFFCEDTVLLEYGIFYGQIPRAAG</sequence>